<evidence type="ECO:0000313" key="1">
    <source>
        <dbReference type="EMBL" id="GGU49746.1"/>
    </source>
</evidence>
<dbReference type="RefSeq" id="WP_189255970.1">
    <property type="nucleotide sequence ID" value="NZ_BMRE01000021.1"/>
</dbReference>
<comment type="caution">
    <text evidence="1">The sequence shown here is derived from an EMBL/GenBank/DDBJ whole genome shotgun (WGS) entry which is preliminary data.</text>
</comment>
<dbReference type="Proteomes" id="UP000649573">
    <property type="component" value="Unassembled WGS sequence"/>
</dbReference>
<keyword evidence="2" id="KW-1185">Reference proteome</keyword>
<accession>A0ABQ2UTM9</accession>
<organism evidence="1 2">
    <name type="scientific">Lentzea flava</name>
    <dbReference type="NCBI Taxonomy" id="103732"/>
    <lineage>
        <taxon>Bacteria</taxon>
        <taxon>Bacillati</taxon>
        <taxon>Actinomycetota</taxon>
        <taxon>Actinomycetes</taxon>
        <taxon>Pseudonocardiales</taxon>
        <taxon>Pseudonocardiaceae</taxon>
        <taxon>Lentzea</taxon>
    </lineage>
</organism>
<gene>
    <name evidence="1" type="ORF">GCM10010178_48210</name>
</gene>
<reference evidence="2" key="1">
    <citation type="journal article" date="2019" name="Int. J. Syst. Evol. Microbiol.">
        <title>The Global Catalogue of Microorganisms (GCM) 10K type strain sequencing project: providing services to taxonomists for standard genome sequencing and annotation.</title>
        <authorList>
            <consortium name="The Broad Institute Genomics Platform"/>
            <consortium name="The Broad Institute Genome Sequencing Center for Infectious Disease"/>
            <person name="Wu L."/>
            <person name="Ma J."/>
        </authorList>
    </citation>
    <scope>NUCLEOTIDE SEQUENCE [LARGE SCALE GENOMIC DNA]</scope>
    <source>
        <strain evidence="2">JCM 3296</strain>
    </source>
</reference>
<proteinExistence type="predicted"/>
<evidence type="ECO:0008006" key="3">
    <source>
        <dbReference type="Google" id="ProtNLM"/>
    </source>
</evidence>
<sequence>MTGFQVVTSALRAEAGKWDELSYRMAPVHRAVEGLTLSPLAFTALDAVSLAGFSLGLPTAPEQLARSYEEVRAFIANLLLDAEEEFSEVGDTLIKIADTYDEAEDVIELDLDQTY</sequence>
<dbReference type="EMBL" id="BMRE01000021">
    <property type="protein sequence ID" value="GGU49746.1"/>
    <property type="molecule type" value="Genomic_DNA"/>
</dbReference>
<evidence type="ECO:0000313" key="2">
    <source>
        <dbReference type="Proteomes" id="UP000649573"/>
    </source>
</evidence>
<name>A0ABQ2UTM9_9PSEU</name>
<protein>
    <recommendedName>
        <fullName evidence="3">Excreted virulence factor EspC, type VII ESX diderm</fullName>
    </recommendedName>
</protein>